<dbReference type="InterPro" id="IPR000463">
    <property type="entry name" value="Fatty_acid-bd"/>
</dbReference>
<dbReference type="InterPro" id="IPR031259">
    <property type="entry name" value="ILBP"/>
</dbReference>
<comment type="similarity">
    <text evidence="1">Belongs to the calycin superfamily. Fatty-acid binding protein (FABP) family.</text>
</comment>
<dbReference type="Proteomes" id="UP000749559">
    <property type="component" value="Unassembled WGS sequence"/>
</dbReference>
<dbReference type="InterPro" id="IPR012674">
    <property type="entry name" value="Calycin"/>
</dbReference>
<proteinExistence type="inferred from homology"/>
<accession>A0A8J1UQJ8</accession>
<dbReference type="Gene3D" id="2.40.128.20">
    <property type="match status" value="1"/>
</dbReference>
<dbReference type="PRINTS" id="PR00178">
    <property type="entry name" value="FATTYACIDBP"/>
</dbReference>
<sequence length="137" mass="14464">MAAPIDLSGNWKVGKSDNLDAFLSAVGVNIAKRKIASAAPLTLVISQDGSKITIEAKSVKNRKSTFEVGAGDFDDESPDGRPVKAKAFWEGSSLVVEAKPADGKGKGLKVVRTIDGDTMQQTMTCGDVTCVRNFSKC</sequence>
<dbReference type="GO" id="GO:0008289">
    <property type="term" value="F:lipid binding"/>
    <property type="evidence" value="ECO:0007669"/>
    <property type="project" value="UniProtKB-KW"/>
</dbReference>
<dbReference type="PANTHER" id="PTHR11955">
    <property type="entry name" value="FATTY ACID BINDING PROTEIN"/>
    <property type="match status" value="1"/>
</dbReference>
<reference evidence="2" key="1">
    <citation type="submission" date="2022-03" db="EMBL/GenBank/DDBJ databases">
        <authorList>
            <person name="Martin C."/>
        </authorList>
    </citation>
    <scope>NUCLEOTIDE SEQUENCE</scope>
</reference>
<dbReference type="OrthoDB" id="412780at2759"/>
<dbReference type="EMBL" id="CAIIXF020000004">
    <property type="protein sequence ID" value="CAH1782385.1"/>
    <property type="molecule type" value="Genomic_DNA"/>
</dbReference>
<dbReference type="SUPFAM" id="SSF50814">
    <property type="entry name" value="Lipocalins"/>
    <property type="match status" value="1"/>
</dbReference>
<organism evidence="2 3">
    <name type="scientific">Owenia fusiformis</name>
    <name type="common">Polychaete worm</name>
    <dbReference type="NCBI Taxonomy" id="6347"/>
    <lineage>
        <taxon>Eukaryota</taxon>
        <taxon>Metazoa</taxon>
        <taxon>Spiralia</taxon>
        <taxon>Lophotrochozoa</taxon>
        <taxon>Annelida</taxon>
        <taxon>Polychaeta</taxon>
        <taxon>Sedentaria</taxon>
        <taxon>Canalipalpata</taxon>
        <taxon>Sabellida</taxon>
        <taxon>Oweniida</taxon>
        <taxon>Oweniidae</taxon>
        <taxon>Owenia</taxon>
    </lineage>
</organism>
<protein>
    <submittedName>
        <fullName evidence="2">Uncharacterized protein</fullName>
    </submittedName>
</protein>
<evidence type="ECO:0000256" key="1">
    <source>
        <dbReference type="ARBA" id="ARBA00008390"/>
    </source>
</evidence>
<dbReference type="AlphaFoldDB" id="A0A8J1UQJ8"/>
<evidence type="ECO:0000313" key="2">
    <source>
        <dbReference type="EMBL" id="CAH1782385.1"/>
    </source>
</evidence>
<comment type="caution">
    <text evidence="2">The sequence shown here is derived from an EMBL/GenBank/DDBJ whole genome shotgun (WGS) entry which is preliminary data.</text>
</comment>
<gene>
    <name evidence="2" type="ORF">OFUS_LOCUS8842</name>
</gene>
<name>A0A8J1UQJ8_OWEFU</name>
<keyword evidence="3" id="KW-1185">Reference proteome</keyword>
<evidence type="ECO:0000313" key="3">
    <source>
        <dbReference type="Proteomes" id="UP000749559"/>
    </source>
</evidence>
<dbReference type="CDD" id="cd00742">
    <property type="entry name" value="FABP"/>
    <property type="match status" value="1"/>
</dbReference>